<dbReference type="OrthoDB" id="784906at2759"/>
<gene>
    <name evidence="2" type="ORF">GOP47_0012810</name>
</gene>
<keyword evidence="3" id="KW-1185">Reference proteome</keyword>
<dbReference type="Proteomes" id="UP000886520">
    <property type="component" value="Chromosome 12"/>
</dbReference>
<name>A0A9D4URU1_ADICA</name>
<dbReference type="InterPro" id="IPR008507">
    <property type="entry name" value="DUF789"/>
</dbReference>
<reference evidence="2" key="1">
    <citation type="submission" date="2021-01" db="EMBL/GenBank/DDBJ databases">
        <title>Adiantum capillus-veneris genome.</title>
        <authorList>
            <person name="Fang Y."/>
            <person name="Liao Q."/>
        </authorList>
    </citation>
    <scope>NUCLEOTIDE SEQUENCE</scope>
    <source>
        <strain evidence="2">H3</strain>
        <tissue evidence="2">Leaf</tissue>
    </source>
</reference>
<dbReference type="EMBL" id="JABFUD020000012">
    <property type="protein sequence ID" value="KAI5072704.1"/>
    <property type="molecule type" value="Genomic_DNA"/>
</dbReference>
<sequence>MDERMPTSSPLTQGPLLRRSNLDCFLDHTTPTLQCHCHLQRNLCLGDAYTARTDCCKGMPSFSLSDLWMSFDEWSAYGVGVPLVLPCGETIVQYYVPYLSAVQIYLQTGYSFSPNKRRQGDDSDWSDVSDGRESSNDAGSDNETTLRIKSDQWDSSSCVSFERLSYDSVSSEGPPDLFFEYFERGSPYNRAPLAGKISELAADAPHLFTLNSNELLPASWFSVAWYPIYRIPMGSTMSDLSTCFLTFHALWTPPIWQGQNKLNKGLLSPYEHGNNVCLFDLEQQSRKEQEQWLRGRLAWRLKRGASTLELPAFGMASYKLNGLFGECTGPGDKQRVADLAASADEWLRQLRAQHPDFQFFASREGMIV</sequence>
<dbReference type="Pfam" id="PF05623">
    <property type="entry name" value="DUF789"/>
    <property type="match status" value="1"/>
</dbReference>
<protein>
    <submittedName>
        <fullName evidence="2">Uncharacterized protein</fullName>
    </submittedName>
</protein>
<evidence type="ECO:0000313" key="3">
    <source>
        <dbReference type="Proteomes" id="UP000886520"/>
    </source>
</evidence>
<feature type="region of interest" description="Disordered" evidence="1">
    <location>
        <begin position="115"/>
        <end position="146"/>
    </location>
</feature>
<comment type="caution">
    <text evidence="2">The sequence shown here is derived from an EMBL/GenBank/DDBJ whole genome shotgun (WGS) entry which is preliminary data.</text>
</comment>
<evidence type="ECO:0000256" key="1">
    <source>
        <dbReference type="SAM" id="MobiDB-lite"/>
    </source>
</evidence>
<accession>A0A9D4URU1</accession>
<proteinExistence type="predicted"/>
<organism evidence="2 3">
    <name type="scientific">Adiantum capillus-veneris</name>
    <name type="common">Maidenhair fern</name>
    <dbReference type="NCBI Taxonomy" id="13818"/>
    <lineage>
        <taxon>Eukaryota</taxon>
        <taxon>Viridiplantae</taxon>
        <taxon>Streptophyta</taxon>
        <taxon>Embryophyta</taxon>
        <taxon>Tracheophyta</taxon>
        <taxon>Polypodiopsida</taxon>
        <taxon>Polypodiidae</taxon>
        <taxon>Polypodiales</taxon>
        <taxon>Pteridineae</taxon>
        <taxon>Pteridaceae</taxon>
        <taxon>Vittarioideae</taxon>
        <taxon>Adiantum</taxon>
    </lineage>
</organism>
<dbReference type="PANTHER" id="PTHR31343">
    <property type="entry name" value="T15D22.8"/>
    <property type="match status" value="1"/>
</dbReference>
<dbReference type="AlphaFoldDB" id="A0A9D4URU1"/>
<evidence type="ECO:0000313" key="2">
    <source>
        <dbReference type="EMBL" id="KAI5072704.1"/>
    </source>
</evidence>
<dbReference type="PANTHER" id="PTHR31343:SF29">
    <property type="entry name" value="DUF789 DOMAIN-CONTAINING PROTEIN"/>
    <property type="match status" value="1"/>
</dbReference>